<dbReference type="FunFam" id="1.10.110.10:FF:000001">
    <property type="entry name" value="Bifunctional inhibitor/lipid-transfer protein/seed storage 2S albumin superfamily protein"/>
    <property type="match status" value="1"/>
</dbReference>
<dbReference type="PRINTS" id="PR00382">
    <property type="entry name" value="LIPIDTRNSFER"/>
</dbReference>
<dbReference type="Pfam" id="PF14368">
    <property type="entry name" value="LTP_2"/>
    <property type="match status" value="1"/>
</dbReference>
<dbReference type="SMART" id="SM00499">
    <property type="entry name" value="AAI"/>
    <property type="match status" value="1"/>
</dbReference>
<dbReference type="SUPFAM" id="SSF47699">
    <property type="entry name" value="Bifunctional inhibitor/lipid-transfer protein/seed storage 2S albumin"/>
    <property type="match status" value="1"/>
</dbReference>
<evidence type="ECO:0000256" key="2">
    <source>
        <dbReference type="ARBA" id="ARBA00009748"/>
    </source>
</evidence>
<gene>
    <name evidence="12" type="primary">LOC101512190</name>
</gene>
<dbReference type="PANTHER" id="PTHR33044">
    <property type="entry name" value="BIFUNCTIONAL INHIBITOR/LIPID-TRANSFER PROTEIN/SEED STORAGE 2S ALBUMIN SUPERFAMILY PROTEIN-RELATED"/>
    <property type="match status" value="1"/>
</dbReference>
<organism evidence="11 12">
    <name type="scientific">Cicer arietinum</name>
    <name type="common">Chickpea</name>
    <name type="synonym">Garbanzo</name>
    <dbReference type="NCBI Taxonomy" id="3827"/>
    <lineage>
        <taxon>Eukaryota</taxon>
        <taxon>Viridiplantae</taxon>
        <taxon>Streptophyta</taxon>
        <taxon>Embryophyta</taxon>
        <taxon>Tracheophyta</taxon>
        <taxon>Spermatophyta</taxon>
        <taxon>Magnoliopsida</taxon>
        <taxon>eudicotyledons</taxon>
        <taxon>Gunneridae</taxon>
        <taxon>Pentapetalae</taxon>
        <taxon>rosids</taxon>
        <taxon>fabids</taxon>
        <taxon>Fabales</taxon>
        <taxon>Fabaceae</taxon>
        <taxon>Papilionoideae</taxon>
        <taxon>50 kb inversion clade</taxon>
        <taxon>NPAAA clade</taxon>
        <taxon>Hologalegina</taxon>
        <taxon>IRL clade</taxon>
        <taxon>Cicereae</taxon>
        <taxon>Cicer</taxon>
    </lineage>
</organism>
<evidence type="ECO:0000256" key="5">
    <source>
        <dbReference type="ARBA" id="ARBA00022729"/>
    </source>
</evidence>
<dbReference type="RefSeq" id="XP_004496708.1">
    <property type="nucleotide sequence ID" value="XM_004496651.3"/>
</dbReference>
<keyword evidence="11" id="KW-1185">Reference proteome</keyword>
<reference evidence="12" key="2">
    <citation type="submission" date="2025-08" db="UniProtKB">
        <authorList>
            <consortium name="RefSeq"/>
        </authorList>
    </citation>
    <scope>IDENTIFICATION</scope>
    <source>
        <tissue evidence="12">Etiolated seedlings</tissue>
    </source>
</reference>
<feature type="domain" description="Bifunctional inhibitor/plant lipid transfer protein/seed storage helical" evidence="10">
    <location>
        <begin position="23"/>
        <end position="100"/>
    </location>
</feature>
<dbReference type="InterPro" id="IPR036312">
    <property type="entry name" value="Bifun_inhib/LTP/seed_sf"/>
</dbReference>
<evidence type="ECO:0000259" key="10">
    <source>
        <dbReference type="SMART" id="SM00499"/>
    </source>
</evidence>
<keyword evidence="4" id="KW-0336">GPI-anchor</keyword>
<dbReference type="OrthoDB" id="911994at2759"/>
<comment type="subcellular location">
    <subcellularLocation>
        <location evidence="1">Cell membrane</location>
        <topology evidence="1">Lipid-anchor</topology>
        <topology evidence="1">GPI-anchor</topology>
    </subcellularLocation>
</comment>
<keyword evidence="4" id="KW-0472">Membrane</keyword>
<evidence type="ECO:0000256" key="4">
    <source>
        <dbReference type="ARBA" id="ARBA00022622"/>
    </source>
</evidence>
<protein>
    <submittedName>
        <fullName evidence="12">Non-specific lipid-transfer protein-like protein At2g13820</fullName>
    </submittedName>
</protein>
<keyword evidence="3" id="KW-1003">Cell membrane</keyword>
<keyword evidence="5 9" id="KW-0732">Signal</keyword>
<comment type="similarity">
    <text evidence="2">Belongs to the plant LTP family.</text>
</comment>
<evidence type="ECO:0000313" key="11">
    <source>
        <dbReference type="Proteomes" id="UP000087171"/>
    </source>
</evidence>
<accession>A0A1S2Y0U5</accession>
<dbReference type="GeneID" id="101512190"/>
<keyword evidence="6" id="KW-1015">Disulfide bond</keyword>
<evidence type="ECO:0000256" key="3">
    <source>
        <dbReference type="ARBA" id="ARBA00022475"/>
    </source>
</evidence>
<evidence type="ECO:0000256" key="8">
    <source>
        <dbReference type="ARBA" id="ARBA00023288"/>
    </source>
</evidence>
<dbReference type="Gene3D" id="1.10.110.10">
    <property type="entry name" value="Plant lipid-transfer and hydrophobic proteins"/>
    <property type="match status" value="1"/>
</dbReference>
<evidence type="ECO:0000256" key="9">
    <source>
        <dbReference type="SAM" id="SignalP"/>
    </source>
</evidence>
<feature type="chain" id="PRO_5010370005" evidence="9">
    <location>
        <begin position="20"/>
        <end position="142"/>
    </location>
</feature>
<proteinExistence type="inferred from homology"/>
<sequence length="142" mass="14489">MEVGLSLVILSLFCAGAVAQSGCTNVLENLSPCLNYITGSATNPSSGCCTQFSGVVKSSPQCLCQILNGGASSLGINVNRTQALALPTACKVQTPPSTQCNADSPAGSSNSNPSGTENSIKLSIPLLFVVFAATYASTFRTY</sequence>
<dbReference type="CDD" id="cd00010">
    <property type="entry name" value="AAI_LTSS"/>
    <property type="match status" value="1"/>
</dbReference>
<evidence type="ECO:0000256" key="7">
    <source>
        <dbReference type="ARBA" id="ARBA00023180"/>
    </source>
</evidence>
<evidence type="ECO:0000256" key="6">
    <source>
        <dbReference type="ARBA" id="ARBA00023157"/>
    </source>
</evidence>
<dbReference type="GO" id="GO:0098552">
    <property type="term" value="C:side of membrane"/>
    <property type="evidence" value="ECO:0007669"/>
    <property type="project" value="UniProtKB-KW"/>
</dbReference>
<dbReference type="PaxDb" id="3827-XP_004496707.1"/>
<keyword evidence="8" id="KW-0449">Lipoprotein</keyword>
<evidence type="ECO:0000313" key="12">
    <source>
        <dbReference type="RefSeq" id="XP_004496708.1"/>
    </source>
</evidence>
<feature type="signal peptide" evidence="9">
    <location>
        <begin position="1"/>
        <end position="19"/>
    </location>
</feature>
<dbReference type="InterPro" id="IPR043325">
    <property type="entry name" value="LTSS"/>
</dbReference>
<reference evidence="11" key="1">
    <citation type="journal article" date="2013" name="Nat. Biotechnol.">
        <title>Draft genome sequence of chickpea (Cicer arietinum) provides a resource for trait improvement.</title>
        <authorList>
            <person name="Varshney R.K."/>
            <person name="Song C."/>
            <person name="Saxena R.K."/>
            <person name="Azam S."/>
            <person name="Yu S."/>
            <person name="Sharpe A.G."/>
            <person name="Cannon S."/>
            <person name="Baek J."/>
            <person name="Rosen B.D."/>
            <person name="Tar'an B."/>
            <person name="Millan T."/>
            <person name="Zhang X."/>
            <person name="Ramsay L.D."/>
            <person name="Iwata A."/>
            <person name="Wang Y."/>
            <person name="Nelson W."/>
            <person name="Farmer A.D."/>
            <person name="Gaur P.M."/>
            <person name="Soderlund C."/>
            <person name="Penmetsa R.V."/>
            <person name="Xu C."/>
            <person name="Bharti A.K."/>
            <person name="He W."/>
            <person name="Winter P."/>
            <person name="Zhao S."/>
            <person name="Hane J.K."/>
            <person name="Carrasquilla-Garcia N."/>
            <person name="Condie J.A."/>
            <person name="Upadhyaya H.D."/>
            <person name="Luo M.C."/>
            <person name="Thudi M."/>
            <person name="Gowda C.L."/>
            <person name="Singh N.P."/>
            <person name="Lichtenzveig J."/>
            <person name="Gali K.K."/>
            <person name="Rubio J."/>
            <person name="Nadarajan N."/>
            <person name="Dolezel J."/>
            <person name="Bansal K.C."/>
            <person name="Xu X."/>
            <person name="Edwards D."/>
            <person name="Zhang G."/>
            <person name="Kahl G."/>
            <person name="Gil J."/>
            <person name="Singh K.B."/>
            <person name="Datta S.K."/>
            <person name="Jackson S.A."/>
            <person name="Wang J."/>
            <person name="Cook D.R."/>
        </authorList>
    </citation>
    <scope>NUCLEOTIDE SEQUENCE [LARGE SCALE GENOMIC DNA]</scope>
    <source>
        <strain evidence="11">cv. CDC Frontier</strain>
    </source>
</reference>
<evidence type="ECO:0000256" key="1">
    <source>
        <dbReference type="ARBA" id="ARBA00004609"/>
    </source>
</evidence>
<dbReference type="InterPro" id="IPR000528">
    <property type="entry name" value="Plant_nsLTP"/>
</dbReference>
<dbReference type="GO" id="GO:0008289">
    <property type="term" value="F:lipid binding"/>
    <property type="evidence" value="ECO:0007669"/>
    <property type="project" value="InterPro"/>
</dbReference>
<dbReference type="STRING" id="3827.A0A1S2Y0U5"/>
<dbReference type="InterPro" id="IPR016140">
    <property type="entry name" value="Bifunc_inhib/LTP/seed_store"/>
</dbReference>
<dbReference type="GO" id="GO:0005886">
    <property type="term" value="C:plasma membrane"/>
    <property type="evidence" value="ECO:0007669"/>
    <property type="project" value="UniProtKB-SubCell"/>
</dbReference>
<dbReference type="KEGG" id="cam:101512190"/>
<name>A0A1S2Y0U5_CICAR</name>
<dbReference type="Proteomes" id="UP000087171">
    <property type="component" value="Chromosome Ca4"/>
</dbReference>
<keyword evidence="7" id="KW-0325">Glycoprotein</keyword>
<dbReference type="AlphaFoldDB" id="A0A1S2Y0U5"/>
<dbReference type="GO" id="GO:0006869">
    <property type="term" value="P:lipid transport"/>
    <property type="evidence" value="ECO:0007669"/>
    <property type="project" value="InterPro"/>
</dbReference>